<feature type="compositionally biased region" description="Basic residues" evidence="1">
    <location>
        <begin position="179"/>
        <end position="191"/>
    </location>
</feature>
<dbReference type="GO" id="GO:0008874">
    <property type="term" value="F:gluconate 5-dehydrogenase activity"/>
    <property type="evidence" value="ECO:0007669"/>
    <property type="project" value="UniProtKB-EC"/>
</dbReference>
<dbReference type="AlphaFoldDB" id="A0A6J4GZW3"/>
<feature type="region of interest" description="Disordered" evidence="1">
    <location>
        <begin position="1"/>
        <end position="142"/>
    </location>
</feature>
<evidence type="ECO:0000313" key="2">
    <source>
        <dbReference type="EMBL" id="CAA9209486.1"/>
    </source>
</evidence>
<keyword evidence="2" id="KW-0560">Oxidoreductase</keyword>
<reference evidence="2" key="1">
    <citation type="submission" date="2020-02" db="EMBL/GenBank/DDBJ databases">
        <authorList>
            <person name="Meier V. D."/>
        </authorList>
    </citation>
    <scope>NUCLEOTIDE SEQUENCE</scope>
    <source>
        <strain evidence="2">AVDCRST_MAG27</strain>
    </source>
</reference>
<feature type="non-terminal residue" evidence="2">
    <location>
        <position position="255"/>
    </location>
</feature>
<dbReference type="EMBL" id="CADCTD010000001">
    <property type="protein sequence ID" value="CAA9209486.1"/>
    <property type="molecule type" value="Genomic_DNA"/>
</dbReference>
<feature type="region of interest" description="Disordered" evidence="1">
    <location>
        <begin position="163"/>
        <end position="239"/>
    </location>
</feature>
<feature type="compositionally biased region" description="Gly residues" evidence="1">
    <location>
        <begin position="35"/>
        <end position="51"/>
    </location>
</feature>
<evidence type="ECO:0000256" key="1">
    <source>
        <dbReference type="SAM" id="MobiDB-lite"/>
    </source>
</evidence>
<feature type="compositionally biased region" description="Basic residues" evidence="1">
    <location>
        <begin position="52"/>
        <end position="63"/>
    </location>
</feature>
<feature type="non-terminal residue" evidence="2">
    <location>
        <position position="1"/>
    </location>
</feature>
<feature type="compositionally biased region" description="Basic residues" evidence="1">
    <location>
        <begin position="132"/>
        <end position="142"/>
    </location>
</feature>
<protein>
    <submittedName>
        <fullName evidence="2">Gluconate 5-dehydrogenase</fullName>
        <ecNumber evidence="2">1.1.1.69</ecNumber>
    </submittedName>
</protein>
<name>A0A6J4GZW3_9PROT</name>
<accession>A0A6J4GZW3</accession>
<gene>
    <name evidence="2" type="ORF">AVDCRST_MAG27-1089</name>
</gene>
<organism evidence="2">
    <name type="scientific">uncultured Craurococcus sp</name>
    <dbReference type="NCBI Taxonomy" id="1135998"/>
    <lineage>
        <taxon>Bacteria</taxon>
        <taxon>Pseudomonadati</taxon>
        <taxon>Pseudomonadota</taxon>
        <taxon>Alphaproteobacteria</taxon>
        <taxon>Acetobacterales</taxon>
        <taxon>Acetobacteraceae</taxon>
        <taxon>Craurococcus</taxon>
        <taxon>environmental samples</taxon>
    </lineage>
</organism>
<sequence>DCPARDPELPPRRPPRPRHRRRPRHRPRRRRGAGRGRGLGHACGPQRGGGGGRRRRHPRRGRPSRGPDARCRRYRRRPGRHRGAPGLPRLRQQCRHFPPRPIPRGDGGRFRCRAGAEPPRLLFRGASGRPPHGGRGHPRLHHQHLLADGPCRRPQPQRLLREQMGDGGLDQGDGDRARPAWHPRQHHRPHLHRDAHDPALLRAPRIRRLGAEQDQARPPRSGAGPDGPGRLPRLRRLRADDRLRNAHRWRLDRRV</sequence>
<feature type="compositionally biased region" description="Basic residues" evidence="1">
    <location>
        <begin position="13"/>
        <end position="34"/>
    </location>
</feature>
<proteinExistence type="predicted"/>
<feature type="compositionally biased region" description="Basic residues" evidence="1">
    <location>
        <begin position="72"/>
        <end position="83"/>
    </location>
</feature>
<dbReference type="EC" id="1.1.1.69" evidence="2"/>
<feature type="compositionally biased region" description="Basic and acidic residues" evidence="1">
    <location>
        <begin position="1"/>
        <end position="11"/>
    </location>
</feature>